<evidence type="ECO:0000259" key="10">
    <source>
        <dbReference type="Pfam" id="PF08669"/>
    </source>
</evidence>
<dbReference type="GO" id="GO:0008483">
    <property type="term" value="F:transaminase activity"/>
    <property type="evidence" value="ECO:0007669"/>
    <property type="project" value="UniProtKB-KW"/>
</dbReference>
<comment type="similarity">
    <text evidence="1 7">Belongs to the GcvT family.</text>
</comment>
<sequence length="368" mass="39953">MQPTTTLKRTPFYPFHKALGAKLVDFAGFEMPVRYTGDVREHQAVRTGVGLFDVSHMGEFRVEGGGAEAFLDRMVTNDVTALAEGQALYTPVCRPSGGIVDDILVYRCAGHFMLVVNASNVAKDLAWLMEHRGGDVRISDVSDDTALLALQGPRAAAVLAGHVPEAALELEYYRFQVGSLFGIEAIISRTGYTGEDGFELYFHPQHAERVWQGLEAAGRSAHLAPVGLGARDTLRLEMGYMLYGNDIDDSTSPLEAGLGWTVKMAKPDFLGKHALVEEKERGPTRTLVGLEAEGRRVPRHDGAVEHQGTVVGRVTSGTFAPSLERAIAMAYVSRAASALGTSLEVVSGTTRIPVRVVRRPFYTQGSHR</sequence>
<dbReference type="Gene3D" id="4.10.1250.10">
    <property type="entry name" value="Aminomethyltransferase fragment"/>
    <property type="match status" value="1"/>
</dbReference>
<dbReference type="Pfam" id="PF08669">
    <property type="entry name" value="GCV_T_C"/>
    <property type="match status" value="1"/>
</dbReference>
<dbReference type="EC" id="2.1.2.10" evidence="2 7"/>
<evidence type="ECO:0000256" key="1">
    <source>
        <dbReference type="ARBA" id="ARBA00008609"/>
    </source>
</evidence>
<reference evidence="11 12" key="1">
    <citation type="journal article" date="2019" name="Nat. Microbiol.">
        <title>Mediterranean grassland soil C-N compound turnover is dependent on rainfall and depth, and is mediated by genomically divergent microorganisms.</title>
        <authorList>
            <person name="Diamond S."/>
            <person name="Andeer P.F."/>
            <person name="Li Z."/>
            <person name="Crits-Christoph A."/>
            <person name="Burstein D."/>
            <person name="Anantharaman K."/>
            <person name="Lane K.R."/>
            <person name="Thomas B.C."/>
            <person name="Pan C."/>
            <person name="Northen T.R."/>
            <person name="Banfield J.F."/>
        </authorList>
    </citation>
    <scope>NUCLEOTIDE SEQUENCE [LARGE SCALE GENOMIC DNA]</scope>
    <source>
        <strain evidence="11">WS_8</strain>
    </source>
</reference>
<evidence type="ECO:0000256" key="7">
    <source>
        <dbReference type="HAMAP-Rule" id="MF_00259"/>
    </source>
</evidence>
<comment type="caution">
    <text evidence="11">The sequence shown here is derived from an EMBL/GenBank/DDBJ whole genome shotgun (WGS) entry which is preliminary data.</text>
</comment>
<feature type="domain" description="GCVT N-terminal" evidence="9">
    <location>
        <begin position="12"/>
        <end position="266"/>
    </location>
</feature>
<comment type="subunit">
    <text evidence="7">The glycine cleavage system is composed of four proteins: P, T, L and H.</text>
</comment>
<dbReference type="AlphaFoldDB" id="A0A538TGQ1"/>
<feature type="binding site" evidence="8">
    <location>
        <position position="199"/>
    </location>
    <ligand>
        <name>substrate</name>
    </ligand>
</feature>
<proteinExistence type="inferred from homology"/>
<dbReference type="Gene3D" id="2.40.30.110">
    <property type="entry name" value="Aminomethyltransferase beta-barrel domains"/>
    <property type="match status" value="1"/>
</dbReference>
<dbReference type="SUPFAM" id="SSF101790">
    <property type="entry name" value="Aminomethyltransferase beta-barrel domain"/>
    <property type="match status" value="1"/>
</dbReference>
<dbReference type="InterPro" id="IPR022903">
    <property type="entry name" value="GcvT_bac"/>
</dbReference>
<dbReference type="Pfam" id="PF01571">
    <property type="entry name" value="GCV_T"/>
    <property type="match status" value="1"/>
</dbReference>
<organism evidence="11 12">
    <name type="scientific">Eiseniibacteriota bacterium</name>
    <dbReference type="NCBI Taxonomy" id="2212470"/>
    <lineage>
        <taxon>Bacteria</taxon>
        <taxon>Candidatus Eiseniibacteriota</taxon>
    </lineage>
</organism>
<dbReference type="InterPro" id="IPR027266">
    <property type="entry name" value="TrmE/GcvT-like"/>
</dbReference>
<name>A0A538TGQ1_UNCEI</name>
<dbReference type="InterPro" id="IPR028896">
    <property type="entry name" value="GcvT/YgfZ/DmdA"/>
</dbReference>
<accession>A0A538TGQ1</accession>
<dbReference type="PIRSF" id="PIRSF006487">
    <property type="entry name" value="GcvT"/>
    <property type="match status" value="1"/>
</dbReference>
<keyword evidence="4 7" id="KW-0808">Transferase</keyword>
<dbReference type="NCBIfam" id="NF001567">
    <property type="entry name" value="PRK00389.1"/>
    <property type="match status" value="1"/>
</dbReference>
<dbReference type="GO" id="GO:0019464">
    <property type="term" value="P:glycine decarboxylation via glycine cleavage system"/>
    <property type="evidence" value="ECO:0007669"/>
    <property type="project" value="UniProtKB-UniRule"/>
</dbReference>
<comment type="function">
    <text evidence="7">The glycine cleavage system catalyzes the degradation of glycine.</text>
</comment>
<evidence type="ECO:0000256" key="6">
    <source>
        <dbReference type="ARBA" id="ARBA00047665"/>
    </source>
</evidence>
<evidence type="ECO:0000313" key="12">
    <source>
        <dbReference type="Proteomes" id="UP000316609"/>
    </source>
</evidence>
<dbReference type="GO" id="GO:0005829">
    <property type="term" value="C:cytosol"/>
    <property type="evidence" value="ECO:0007669"/>
    <property type="project" value="TreeGrafter"/>
</dbReference>
<dbReference type="InterPro" id="IPR006223">
    <property type="entry name" value="GcvT"/>
</dbReference>
<dbReference type="HAMAP" id="MF_00259">
    <property type="entry name" value="GcvT"/>
    <property type="match status" value="1"/>
</dbReference>
<protein>
    <recommendedName>
        <fullName evidence="2 7">Aminomethyltransferase</fullName>
        <ecNumber evidence="2 7">2.1.2.10</ecNumber>
    </recommendedName>
    <alternativeName>
        <fullName evidence="5 7">Glycine cleavage system T protein</fullName>
    </alternativeName>
</protein>
<dbReference type="GO" id="GO:0008168">
    <property type="term" value="F:methyltransferase activity"/>
    <property type="evidence" value="ECO:0007669"/>
    <property type="project" value="UniProtKB-KW"/>
</dbReference>
<dbReference type="Gene3D" id="3.30.70.1400">
    <property type="entry name" value="Aminomethyltransferase beta-barrel domains"/>
    <property type="match status" value="1"/>
</dbReference>
<dbReference type="GO" id="GO:0032259">
    <property type="term" value="P:methylation"/>
    <property type="evidence" value="ECO:0007669"/>
    <property type="project" value="UniProtKB-KW"/>
</dbReference>
<dbReference type="GO" id="GO:0004047">
    <property type="term" value="F:aminomethyltransferase activity"/>
    <property type="evidence" value="ECO:0007669"/>
    <property type="project" value="UniProtKB-UniRule"/>
</dbReference>
<evidence type="ECO:0000256" key="8">
    <source>
        <dbReference type="PIRSR" id="PIRSR006487-1"/>
    </source>
</evidence>
<dbReference type="InterPro" id="IPR029043">
    <property type="entry name" value="GcvT/YgfZ_C"/>
</dbReference>
<evidence type="ECO:0000256" key="3">
    <source>
        <dbReference type="ARBA" id="ARBA00022576"/>
    </source>
</evidence>
<evidence type="ECO:0000256" key="4">
    <source>
        <dbReference type="ARBA" id="ARBA00022679"/>
    </source>
</evidence>
<dbReference type="Gene3D" id="3.30.1360.120">
    <property type="entry name" value="Probable tRNA modification gtpase trme, domain 1"/>
    <property type="match status" value="1"/>
</dbReference>
<dbReference type="PANTHER" id="PTHR43757">
    <property type="entry name" value="AMINOMETHYLTRANSFERASE"/>
    <property type="match status" value="1"/>
</dbReference>
<evidence type="ECO:0000256" key="2">
    <source>
        <dbReference type="ARBA" id="ARBA00012616"/>
    </source>
</evidence>
<dbReference type="InterPro" id="IPR006222">
    <property type="entry name" value="GCVT_N"/>
</dbReference>
<evidence type="ECO:0000256" key="5">
    <source>
        <dbReference type="ARBA" id="ARBA00031395"/>
    </source>
</evidence>
<dbReference type="EMBL" id="VBOY01000123">
    <property type="protein sequence ID" value="TMQ62790.1"/>
    <property type="molecule type" value="Genomic_DNA"/>
</dbReference>
<dbReference type="SUPFAM" id="SSF103025">
    <property type="entry name" value="Folate-binding domain"/>
    <property type="match status" value="1"/>
</dbReference>
<evidence type="ECO:0000259" key="9">
    <source>
        <dbReference type="Pfam" id="PF01571"/>
    </source>
</evidence>
<keyword evidence="11" id="KW-0489">Methyltransferase</keyword>
<dbReference type="PANTHER" id="PTHR43757:SF2">
    <property type="entry name" value="AMINOMETHYLTRANSFERASE, MITOCHONDRIAL"/>
    <property type="match status" value="1"/>
</dbReference>
<feature type="domain" description="Aminomethyltransferase C-terminal" evidence="10">
    <location>
        <begin position="285"/>
        <end position="362"/>
    </location>
</feature>
<gene>
    <name evidence="7 11" type="primary">gcvT</name>
    <name evidence="11" type="ORF">E6K78_11240</name>
</gene>
<dbReference type="FunFam" id="4.10.1250.10:FF:000001">
    <property type="entry name" value="Aminomethyltransferase"/>
    <property type="match status" value="1"/>
</dbReference>
<dbReference type="NCBIfam" id="TIGR00528">
    <property type="entry name" value="gcvT"/>
    <property type="match status" value="1"/>
</dbReference>
<keyword evidence="3 7" id="KW-0032">Aminotransferase</keyword>
<evidence type="ECO:0000313" key="11">
    <source>
        <dbReference type="EMBL" id="TMQ62790.1"/>
    </source>
</evidence>
<dbReference type="FunFam" id="3.30.70.1400:FF:000001">
    <property type="entry name" value="Aminomethyltransferase"/>
    <property type="match status" value="1"/>
</dbReference>
<dbReference type="InterPro" id="IPR013977">
    <property type="entry name" value="GcvT_C"/>
</dbReference>
<dbReference type="Proteomes" id="UP000316609">
    <property type="component" value="Unassembled WGS sequence"/>
</dbReference>
<comment type="catalytic activity">
    <reaction evidence="6 7">
        <text>N(6)-[(R)-S(8)-aminomethyldihydrolipoyl]-L-lysyl-[protein] + (6S)-5,6,7,8-tetrahydrofolate = N(6)-[(R)-dihydrolipoyl]-L-lysyl-[protein] + (6R)-5,10-methylene-5,6,7,8-tetrahydrofolate + NH4(+)</text>
        <dbReference type="Rhea" id="RHEA:16945"/>
        <dbReference type="Rhea" id="RHEA-COMP:10475"/>
        <dbReference type="Rhea" id="RHEA-COMP:10492"/>
        <dbReference type="ChEBI" id="CHEBI:15636"/>
        <dbReference type="ChEBI" id="CHEBI:28938"/>
        <dbReference type="ChEBI" id="CHEBI:57453"/>
        <dbReference type="ChEBI" id="CHEBI:83100"/>
        <dbReference type="ChEBI" id="CHEBI:83143"/>
        <dbReference type="EC" id="2.1.2.10"/>
    </reaction>
</comment>
<dbReference type="GO" id="GO:0005960">
    <property type="term" value="C:glycine cleavage complex"/>
    <property type="evidence" value="ECO:0007669"/>
    <property type="project" value="InterPro"/>
</dbReference>